<keyword evidence="5" id="KW-1185">Reference proteome</keyword>
<proteinExistence type="predicted"/>
<dbReference type="GO" id="GO:0061672">
    <property type="term" value="C:glutathione hydrolase complex"/>
    <property type="evidence" value="ECO:0007669"/>
    <property type="project" value="TreeGrafter"/>
</dbReference>
<name>A0A8E2DL27_9APHY</name>
<dbReference type="EMBL" id="KV722391">
    <property type="protein sequence ID" value="OCH91107.1"/>
    <property type="molecule type" value="Genomic_DNA"/>
</dbReference>
<dbReference type="Gene3D" id="3.60.20.10">
    <property type="entry name" value="Glutamine Phosphoribosylpyrophosphate, subunit 1, domain 1"/>
    <property type="match status" value="1"/>
</dbReference>
<gene>
    <name evidence="4" type="ORF">OBBRIDRAFT_874510</name>
</gene>
<dbReference type="CDD" id="cd01908">
    <property type="entry name" value="YafJ"/>
    <property type="match status" value="1"/>
</dbReference>
<feature type="domain" description="Glutamine amidotransferase type-2" evidence="3">
    <location>
        <begin position="2"/>
        <end position="342"/>
    </location>
</feature>
<dbReference type="Pfam" id="PF13230">
    <property type="entry name" value="GATase_4"/>
    <property type="match status" value="1"/>
</dbReference>
<evidence type="ECO:0000256" key="2">
    <source>
        <dbReference type="SAM" id="MobiDB-lite"/>
    </source>
</evidence>
<dbReference type="PANTHER" id="PTHR43187">
    <property type="entry name" value="GLUTAMINE AMIDOTRANSFERASE DUG3-RELATED"/>
    <property type="match status" value="1"/>
</dbReference>
<accession>A0A8E2DL27</accession>
<keyword evidence="4" id="KW-0378">Hydrolase</keyword>
<evidence type="ECO:0000259" key="3">
    <source>
        <dbReference type="PROSITE" id="PS51278"/>
    </source>
</evidence>
<dbReference type="InterPro" id="IPR029055">
    <property type="entry name" value="Ntn_hydrolases_N"/>
</dbReference>
<organism evidence="4 5">
    <name type="scientific">Obba rivulosa</name>
    <dbReference type="NCBI Taxonomy" id="1052685"/>
    <lineage>
        <taxon>Eukaryota</taxon>
        <taxon>Fungi</taxon>
        <taxon>Dikarya</taxon>
        <taxon>Basidiomycota</taxon>
        <taxon>Agaricomycotina</taxon>
        <taxon>Agaricomycetes</taxon>
        <taxon>Polyporales</taxon>
        <taxon>Gelatoporiaceae</taxon>
        <taxon>Obba</taxon>
    </lineage>
</organism>
<dbReference type="GO" id="GO:0006751">
    <property type="term" value="P:glutathione catabolic process"/>
    <property type="evidence" value="ECO:0007669"/>
    <property type="project" value="TreeGrafter"/>
</dbReference>
<dbReference type="PANTHER" id="PTHR43187:SF1">
    <property type="entry name" value="GLUTAMINE AMIDOTRANSFERASE DUG3-RELATED"/>
    <property type="match status" value="1"/>
</dbReference>
<dbReference type="OrthoDB" id="444432at2759"/>
<dbReference type="SUPFAM" id="SSF56235">
    <property type="entry name" value="N-terminal nucleophile aminohydrolases (Ntn hydrolases)"/>
    <property type="match status" value="1"/>
</dbReference>
<dbReference type="InterPro" id="IPR026869">
    <property type="entry name" value="EgtC-like"/>
</dbReference>
<keyword evidence="1" id="KW-0315">Glutamine amidotransferase</keyword>
<dbReference type="GO" id="GO:0008242">
    <property type="term" value="F:omega peptidase activity"/>
    <property type="evidence" value="ECO:0007669"/>
    <property type="project" value="TreeGrafter"/>
</dbReference>
<dbReference type="InterPro" id="IPR052373">
    <property type="entry name" value="Gamma-glu_amide_hydrolase"/>
</dbReference>
<evidence type="ECO:0000313" key="4">
    <source>
        <dbReference type="EMBL" id="OCH91107.1"/>
    </source>
</evidence>
<evidence type="ECO:0000256" key="1">
    <source>
        <dbReference type="ARBA" id="ARBA00022962"/>
    </source>
</evidence>
<dbReference type="PROSITE" id="PS51278">
    <property type="entry name" value="GATASE_TYPE_2"/>
    <property type="match status" value="1"/>
</dbReference>
<protein>
    <submittedName>
        <fullName evidence="4">N-terminal nucleophile aminohydrolase</fullName>
    </submittedName>
</protein>
<reference evidence="4 5" key="1">
    <citation type="submission" date="2016-07" db="EMBL/GenBank/DDBJ databases">
        <title>Draft genome of the white-rot fungus Obba rivulosa 3A-2.</title>
        <authorList>
            <consortium name="DOE Joint Genome Institute"/>
            <person name="Miettinen O."/>
            <person name="Riley R."/>
            <person name="Acob R."/>
            <person name="Barry K."/>
            <person name="Cullen D."/>
            <person name="De Vries R."/>
            <person name="Hainaut M."/>
            <person name="Hatakka A."/>
            <person name="Henrissat B."/>
            <person name="Hilden K."/>
            <person name="Kuo R."/>
            <person name="Labutti K."/>
            <person name="Lipzen A."/>
            <person name="Makela M.R."/>
            <person name="Sandor L."/>
            <person name="Spatafora J.W."/>
            <person name="Grigoriev I.V."/>
            <person name="Hibbett D.S."/>
        </authorList>
    </citation>
    <scope>NUCLEOTIDE SEQUENCE [LARGE SCALE GENOMIC DNA]</scope>
    <source>
        <strain evidence="4 5">3A-2</strain>
    </source>
</reference>
<dbReference type="InterPro" id="IPR017932">
    <property type="entry name" value="GATase_2_dom"/>
</dbReference>
<dbReference type="GO" id="GO:0005737">
    <property type="term" value="C:cytoplasm"/>
    <property type="evidence" value="ECO:0007669"/>
    <property type="project" value="TreeGrafter"/>
</dbReference>
<dbReference type="Proteomes" id="UP000250043">
    <property type="component" value="Unassembled WGS sequence"/>
</dbReference>
<feature type="region of interest" description="Disordered" evidence="2">
    <location>
        <begin position="274"/>
        <end position="299"/>
    </location>
</feature>
<dbReference type="AlphaFoldDB" id="A0A8E2DL27"/>
<sequence length="342" mass="38506">MCRWFTYISNSEPQLLSDVLIEPVHSLSKQVHDRYLPYLTHYEPGANPEETKKEISTRNSPYNMDGLGIAWYSNARAEFGEAQGPSPALYKILRQPLTDNIYTSICNNTSSLTIFGHIRAASPSSAITDYNCHPYQFGRWLFMHNGGIAYFNIIKRDMVACMSDEALDLVKGTTDSEHLAALFFTFLEQKKGPAAWEVTHPIAEVKESLEQAVSKVIEFQNAYVKRSGAELQASSINLAITDGTQLLAIRFRNHPTEHPPSLYYSTKAGVTLNRKFPGHPDKEGEDNGSQNLKAKDEHGDHVIVASEPTTYKKHDWQLIPKNECVMVHPDMALQLVSFNVQF</sequence>
<evidence type="ECO:0000313" key="5">
    <source>
        <dbReference type="Proteomes" id="UP000250043"/>
    </source>
</evidence>